<keyword evidence="8" id="KW-1185">Reference proteome</keyword>
<evidence type="ECO:0000313" key="8">
    <source>
        <dbReference type="Proteomes" id="UP000525652"/>
    </source>
</evidence>
<dbReference type="EMBL" id="JACHVA010000143">
    <property type="protein sequence ID" value="MBC2604399.1"/>
    <property type="molecule type" value="Genomic_DNA"/>
</dbReference>
<evidence type="ECO:0000256" key="6">
    <source>
        <dbReference type="SAM" id="SignalP"/>
    </source>
</evidence>
<accession>A0A7X1E6M1</accession>
<dbReference type="Pfam" id="PF18884">
    <property type="entry name" value="TSP3_bac"/>
    <property type="match status" value="2"/>
</dbReference>
<protein>
    <submittedName>
        <fullName evidence="7">DUF1800 family protein</fullName>
    </submittedName>
</protein>
<proteinExistence type="predicted"/>
<keyword evidence="2" id="KW-0964">Secreted</keyword>
<comment type="caution">
    <text evidence="7">The sequence shown here is derived from an EMBL/GenBank/DDBJ whole genome shotgun (WGS) entry which is preliminary data.</text>
</comment>
<evidence type="ECO:0000256" key="5">
    <source>
        <dbReference type="SAM" id="MobiDB-lite"/>
    </source>
</evidence>
<evidence type="ECO:0000256" key="4">
    <source>
        <dbReference type="ARBA" id="ARBA00022837"/>
    </source>
</evidence>
<dbReference type="InterPro" id="IPR014917">
    <property type="entry name" value="DUF1800"/>
</dbReference>
<keyword evidence="3 6" id="KW-0732">Signal</keyword>
<dbReference type="PANTHER" id="PTHR43737">
    <property type="entry name" value="BLL7424 PROTEIN"/>
    <property type="match status" value="1"/>
</dbReference>
<dbReference type="InterPro" id="IPR059100">
    <property type="entry name" value="TSP3_bac"/>
</dbReference>
<evidence type="ECO:0000313" key="7">
    <source>
        <dbReference type="EMBL" id="MBC2604399.1"/>
    </source>
</evidence>
<gene>
    <name evidence="7" type="ORF">H5P30_21675</name>
</gene>
<dbReference type="PANTHER" id="PTHR43737:SF1">
    <property type="entry name" value="DUF1501 DOMAIN-CONTAINING PROTEIN"/>
    <property type="match status" value="1"/>
</dbReference>
<feature type="chain" id="PRO_5031357072" evidence="6">
    <location>
        <begin position="23"/>
        <end position="848"/>
    </location>
</feature>
<evidence type="ECO:0000256" key="1">
    <source>
        <dbReference type="ARBA" id="ARBA00004613"/>
    </source>
</evidence>
<dbReference type="Gene3D" id="2.60.40.2030">
    <property type="match status" value="1"/>
</dbReference>
<dbReference type="Proteomes" id="UP000525652">
    <property type="component" value="Unassembled WGS sequence"/>
</dbReference>
<comment type="subcellular location">
    <subcellularLocation>
        <location evidence="1">Secreted</location>
    </subcellularLocation>
</comment>
<reference evidence="7 8" key="1">
    <citation type="submission" date="2020-07" db="EMBL/GenBank/DDBJ databases">
        <authorList>
            <person name="Feng X."/>
        </authorList>
    </citation>
    <scope>NUCLEOTIDE SEQUENCE [LARGE SCALE GENOMIC DNA]</scope>
    <source>
        <strain evidence="7 8">JCM14086</strain>
    </source>
</reference>
<dbReference type="AlphaFoldDB" id="A0A7X1E6M1"/>
<organism evidence="7 8">
    <name type="scientific">Puniceicoccus vermicola</name>
    <dbReference type="NCBI Taxonomy" id="388746"/>
    <lineage>
        <taxon>Bacteria</taxon>
        <taxon>Pseudomonadati</taxon>
        <taxon>Verrucomicrobiota</taxon>
        <taxon>Opitutia</taxon>
        <taxon>Puniceicoccales</taxon>
        <taxon>Puniceicoccaceae</taxon>
        <taxon>Puniceicoccus</taxon>
    </lineage>
</organism>
<feature type="signal peptide" evidence="6">
    <location>
        <begin position="1"/>
        <end position="22"/>
    </location>
</feature>
<dbReference type="InterPro" id="IPR038081">
    <property type="entry name" value="CalX-like_sf"/>
</dbReference>
<evidence type="ECO:0000256" key="3">
    <source>
        <dbReference type="ARBA" id="ARBA00022729"/>
    </source>
</evidence>
<feature type="region of interest" description="Disordered" evidence="5">
    <location>
        <begin position="45"/>
        <end position="80"/>
    </location>
</feature>
<dbReference type="RefSeq" id="WP_185695009.1">
    <property type="nucleotide sequence ID" value="NZ_JACHVA010000143.1"/>
</dbReference>
<evidence type="ECO:0000256" key="2">
    <source>
        <dbReference type="ARBA" id="ARBA00022525"/>
    </source>
</evidence>
<dbReference type="Pfam" id="PF08811">
    <property type="entry name" value="DUF1800"/>
    <property type="match status" value="1"/>
</dbReference>
<keyword evidence="4" id="KW-0106">Calcium</keyword>
<sequence length="848" mass="94394">MPAPNTLFFLLGLLLAPIAALAALDLNNNRQSDVWENTFRATGLLPEGDEDRDGASNADEAVAGTDPWNPASKLLPQMETGRLPPGQMGIQWMARGHKEYILWTSPDLSPDSWSLHGRWIGIDDTMDTFLSLPASSALFMRLEVNDLDSDGDGLNDWEEALLGYDPETPNSMRLPTADYTRAAGAVVSGNTVSISAVDATTHEGWPDPAVFAIRRSGGVDALTIHLGQTGSATSDSDYNAISSTVEMPFGRNTAWVQVVPITDSLIEGDETVTLTLLEGSDYTLDPQDSATITIEDGSGPVSAKEAARFLTQATFGPTPELIQEVQTLGIEDWIENQFSQPIGLHQPVLEAIDWIDEGGGPYSFHKMRAWWEQAMNAPDPLRQRIAFALSEILVISDHGAPDRTPRGMLNYYDMLLANSFGNYRELIEDVTFHPCMGIYLSHQGNQPPDPELGRFPDENYAREIMQLFTIGLWMLGPDGSVLLDPQNQAIPTYDNSDITNLARVFTGMSWGAGDTTVRWEFFWPEVPEDFNYDDFYVEPMKMWNGPYTEWFEVAPDQWQSREVFHHDQGSKNVLGTILPANDPNQPETDYAYADVDRALNVLFNHQNIGPFVSRLLIQRLVTSNPSPGYVGRVAAAFADNGEGVRGDMQAIVKAILLDPEARDYSVSEDPHYGMQREPYLRFVSLARAFDAASESGIYEIYWIEDEYGMTPLSSPSVFNFFSPTYQPSGPIKDAGLVAPEFQITNEVTGIRVPNHLFSSIWYQVTWNGDRPTREVHFDFSDELALVGDTDALLEHLDVTLMHGQMSNEMRELLHFTLTRPDVLNQSESEQVRLAIYLIASSPEFAVLY</sequence>
<name>A0A7X1E6M1_9BACT</name>
<dbReference type="SUPFAM" id="SSF141072">
    <property type="entry name" value="CalX-like"/>
    <property type="match status" value="1"/>
</dbReference>